<dbReference type="SMART" id="SM00862">
    <property type="entry name" value="Trans_reg_C"/>
    <property type="match status" value="1"/>
</dbReference>
<dbReference type="PANTHER" id="PTHR47691:SF3">
    <property type="entry name" value="HTH-TYPE TRANSCRIPTIONAL REGULATOR RV0890C-RELATED"/>
    <property type="match status" value="1"/>
</dbReference>
<dbReference type="Gene3D" id="1.25.40.10">
    <property type="entry name" value="Tetratricopeptide repeat domain"/>
    <property type="match status" value="2"/>
</dbReference>
<comment type="caution">
    <text evidence="6">The sequence shown here is derived from an EMBL/GenBank/DDBJ whole genome shotgun (WGS) entry which is preliminary data.</text>
</comment>
<dbReference type="InterPro" id="IPR027417">
    <property type="entry name" value="P-loop_NTPase"/>
</dbReference>
<evidence type="ECO:0000313" key="6">
    <source>
        <dbReference type="EMBL" id="MFB9908810.1"/>
    </source>
</evidence>
<dbReference type="SUPFAM" id="SSF48452">
    <property type="entry name" value="TPR-like"/>
    <property type="match status" value="3"/>
</dbReference>
<evidence type="ECO:0000256" key="1">
    <source>
        <dbReference type="ARBA" id="ARBA00005820"/>
    </source>
</evidence>
<dbReference type="Proteomes" id="UP001589693">
    <property type="component" value="Unassembled WGS sequence"/>
</dbReference>
<dbReference type="RefSeq" id="WP_377860895.1">
    <property type="nucleotide sequence ID" value="NZ_JBHLZU010000028.1"/>
</dbReference>
<dbReference type="EMBL" id="JBHLZU010000028">
    <property type="protein sequence ID" value="MFB9908810.1"/>
    <property type="molecule type" value="Genomic_DNA"/>
</dbReference>
<dbReference type="InterPro" id="IPR011990">
    <property type="entry name" value="TPR-like_helical_dom_sf"/>
</dbReference>
<proteinExistence type="inferred from homology"/>
<name>A0ABV6A6L8_9PSEU</name>
<dbReference type="PRINTS" id="PR00364">
    <property type="entry name" value="DISEASERSIST"/>
</dbReference>
<dbReference type="Pfam" id="PF00931">
    <property type="entry name" value="NB-ARC"/>
    <property type="match status" value="1"/>
</dbReference>
<evidence type="ECO:0000256" key="3">
    <source>
        <dbReference type="PROSITE-ProRule" id="PRU01091"/>
    </source>
</evidence>
<dbReference type="Gene3D" id="3.40.50.300">
    <property type="entry name" value="P-loop containing nucleotide triphosphate hydrolases"/>
    <property type="match status" value="1"/>
</dbReference>
<dbReference type="InterPro" id="IPR005158">
    <property type="entry name" value="BTAD"/>
</dbReference>
<dbReference type="PANTHER" id="PTHR47691">
    <property type="entry name" value="REGULATOR-RELATED"/>
    <property type="match status" value="1"/>
</dbReference>
<organism evidence="6 7">
    <name type="scientific">Allokutzneria oryzae</name>
    <dbReference type="NCBI Taxonomy" id="1378989"/>
    <lineage>
        <taxon>Bacteria</taxon>
        <taxon>Bacillati</taxon>
        <taxon>Actinomycetota</taxon>
        <taxon>Actinomycetes</taxon>
        <taxon>Pseudonocardiales</taxon>
        <taxon>Pseudonocardiaceae</taxon>
        <taxon>Allokutzneria</taxon>
    </lineage>
</organism>
<dbReference type="Pfam" id="PF03704">
    <property type="entry name" value="BTAD"/>
    <property type="match status" value="1"/>
</dbReference>
<dbReference type="InterPro" id="IPR001867">
    <property type="entry name" value="OmpR/PhoB-type_DNA-bd"/>
</dbReference>
<protein>
    <submittedName>
        <fullName evidence="6">BTAD domain-containing putative transcriptional regulator</fullName>
    </submittedName>
</protein>
<dbReference type="SUPFAM" id="SSF46894">
    <property type="entry name" value="C-terminal effector domain of the bipartite response regulators"/>
    <property type="match status" value="1"/>
</dbReference>
<dbReference type="PROSITE" id="PS51755">
    <property type="entry name" value="OMPR_PHOB"/>
    <property type="match status" value="1"/>
</dbReference>
<dbReference type="InterPro" id="IPR016032">
    <property type="entry name" value="Sig_transdc_resp-reg_C-effctor"/>
</dbReference>
<dbReference type="CDD" id="cd15831">
    <property type="entry name" value="BTAD"/>
    <property type="match status" value="1"/>
</dbReference>
<dbReference type="InterPro" id="IPR002182">
    <property type="entry name" value="NB-ARC"/>
</dbReference>
<evidence type="ECO:0000256" key="4">
    <source>
        <dbReference type="SAM" id="MobiDB-lite"/>
    </source>
</evidence>
<keyword evidence="7" id="KW-1185">Reference proteome</keyword>
<dbReference type="Gene3D" id="1.10.10.10">
    <property type="entry name" value="Winged helix-like DNA-binding domain superfamily/Winged helix DNA-binding domain"/>
    <property type="match status" value="1"/>
</dbReference>
<reference evidence="6 7" key="1">
    <citation type="submission" date="2024-09" db="EMBL/GenBank/DDBJ databases">
        <authorList>
            <person name="Sun Q."/>
            <person name="Mori K."/>
        </authorList>
    </citation>
    <scope>NUCLEOTIDE SEQUENCE [LARGE SCALE GENOMIC DNA]</scope>
    <source>
        <strain evidence="6 7">TBRC 7907</strain>
    </source>
</reference>
<feature type="domain" description="OmpR/PhoB-type" evidence="5">
    <location>
        <begin position="1"/>
        <end position="96"/>
    </location>
</feature>
<feature type="DNA-binding region" description="OmpR/PhoB-type" evidence="3">
    <location>
        <begin position="1"/>
        <end position="96"/>
    </location>
</feature>
<evidence type="ECO:0000259" key="5">
    <source>
        <dbReference type="PROSITE" id="PS51755"/>
    </source>
</evidence>
<gene>
    <name evidence="6" type="ORF">ACFFQA_33150</name>
</gene>
<evidence type="ECO:0000256" key="2">
    <source>
        <dbReference type="ARBA" id="ARBA00023125"/>
    </source>
</evidence>
<sequence length="981" mass="107301">MRFGVLGPLEVRTSDGQLVRVPEAKVRALLADLLAADGRSVSADRLTEDLWGDVQPRNPASALQTRVWHLRRALDGAEPGARELVVSGPAGYRLSARTDAEEFRDLTGRARSTKDVRNRKALLIDALALWRGAAFADFADEEFTRAAITRLDEERLVAMEDLAEARLELGEHAQLVAELSALTAQHPLRERLRAAHITALYHSGRQSEALASYEDLRTHLRDQLGIDPGPALAELHRAVLNQDIKAAPKGNLPTPLTDLIGRETAVRRVRELLDRSRLVTLTGPGGVGKTRLAIAAASSMADQFPDGVWLVELSGLDRGSHAEVTDLVSTVVGVRDDPTAEPLALADRLVGAFRGKRSLLVLDNCEHLVEPVAELAERLLTKAPELHVLATSQEALTVTGELLWPVPPLEGADAVQLFAARAAEFTLTEGNVEAVAEICRRLDGLPLALELAATRVRALGVHELASRLDDRFRLLAKGKRGGPKRQQTLRAMIDWSWELLSDAERATLRRLAVFSDGCTLAAAEEICGSTVDLVARLVDRSLVTGQRFRLLESVGAYALDRLTEAGEVDETRRKHCEYYTKLAERAERHLRGRDQKLWLERLDAEAANLRAALDHADHDTAVRLVNALAWYWFLRGRHGEARRALARVRDAEAATWQAGFAILAHEEPDPQRRVREALRNYGSPRAVWFLGLAQNGVGDLRDSDDMIAKALAAFRENGDRWGEAAALSTQTATGRDLAESTKDAERSAELFAELGDDWGRLRAAQKLAQLAEVAGDYARAERLLAEALALAEDLQLWTEVSYLLSRRGRIALLSGDHATAAELHERARRIAVDQSHQRNEQFAEIGLGLGARRQGRLDDAERHLRAWLDWCRRIDGEAGAALILAELGFAAEQRGAAETALELHEQGLSAATAAGDPRAVALALEGLAGAHALAGRTERAARLLQEAERKRESVGAPLPPAERGDVDRVRARLTGRSADGG</sequence>
<comment type="similarity">
    <text evidence="1">Belongs to the AfsR/DnrI/RedD regulatory family.</text>
</comment>
<evidence type="ECO:0000313" key="7">
    <source>
        <dbReference type="Proteomes" id="UP001589693"/>
    </source>
</evidence>
<dbReference type="SUPFAM" id="SSF52540">
    <property type="entry name" value="P-loop containing nucleoside triphosphate hydrolases"/>
    <property type="match status" value="1"/>
</dbReference>
<dbReference type="SMART" id="SM00028">
    <property type="entry name" value="TPR"/>
    <property type="match status" value="5"/>
</dbReference>
<dbReference type="SMART" id="SM01043">
    <property type="entry name" value="BTAD"/>
    <property type="match status" value="1"/>
</dbReference>
<keyword evidence="2 3" id="KW-0238">DNA-binding</keyword>
<accession>A0ABV6A6L8</accession>
<feature type="region of interest" description="Disordered" evidence="4">
    <location>
        <begin position="946"/>
        <end position="981"/>
    </location>
</feature>
<dbReference type="InterPro" id="IPR019734">
    <property type="entry name" value="TPR_rpt"/>
</dbReference>
<dbReference type="InterPro" id="IPR036388">
    <property type="entry name" value="WH-like_DNA-bd_sf"/>
</dbReference>